<dbReference type="GO" id="GO:0005384">
    <property type="term" value="F:manganese ion transmembrane transporter activity"/>
    <property type="evidence" value="ECO:0007669"/>
    <property type="project" value="UniProtKB-UniRule"/>
</dbReference>
<comment type="similarity">
    <text evidence="8">Belongs to the MntP (TC 9.B.29) family.</text>
</comment>
<dbReference type="AlphaFoldDB" id="A0A562JHI3"/>
<keyword evidence="1 8" id="KW-0813">Transport</keyword>
<proteinExistence type="inferred from homology"/>
<dbReference type="PANTHER" id="PTHR35529:SF1">
    <property type="entry name" value="MANGANESE EFFLUX PUMP MNTP-RELATED"/>
    <property type="match status" value="1"/>
</dbReference>
<dbReference type="InterPro" id="IPR022929">
    <property type="entry name" value="Put_MntP"/>
</dbReference>
<feature type="transmembrane region" description="Helical" evidence="8">
    <location>
        <begin position="137"/>
        <end position="156"/>
    </location>
</feature>
<keyword evidence="4 8" id="KW-1133">Transmembrane helix</keyword>
<evidence type="ECO:0000256" key="2">
    <source>
        <dbReference type="ARBA" id="ARBA00022475"/>
    </source>
</evidence>
<keyword evidence="10" id="KW-1185">Reference proteome</keyword>
<evidence type="ECO:0000256" key="8">
    <source>
        <dbReference type="HAMAP-Rule" id="MF_01521"/>
    </source>
</evidence>
<evidence type="ECO:0000256" key="5">
    <source>
        <dbReference type="ARBA" id="ARBA00023065"/>
    </source>
</evidence>
<feature type="transmembrane region" description="Helical" evidence="8">
    <location>
        <begin position="36"/>
        <end position="61"/>
    </location>
</feature>
<accession>A0A562JHI3</accession>
<dbReference type="InterPro" id="IPR003810">
    <property type="entry name" value="Mntp/YtaF"/>
</dbReference>
<keyword evidence="7 8" id="KW-0464">Manganese</keyword>
<comment type="caution">
    <text evidence="9">The sequence shown here is derived from an EMBL/GenBank/DDBJ whole genome shotgun (WGS) entry which is preliminary data.</text>
</comment>
<evidence type="ECO:0000313" key="9">
    <source>
        <dbReference type="EMBL" id="TWH82726.1"/>
    </source>
</evidence>
<feature type="transmembrane region" description="Helical" evidence="8">
    <location>
        <begin position="168"/>
        <end position="185"/>
    </location>
</feature>
<keyword evidence="5 8" id="KW-0406">Ion transport</keyword>
<comment type="caution">
    <text evidence="8">Lacks conserved residue(s) required for the propagation of feature annotation.</text>
</comment>
<sequence>MGYFTLLFTSIGLSMDACAVSISNGMCFGNIHKKQIIWTALAFGLFQAFMPVIGFIVGSAFSRQISFLDHWIALILLGFIGGKMIKEAIEELKFPEACLTGSKYLTSKILFVQAIATSIDALAVGIGFAVMNVNITYAALFIGTITFATSILGSNLGKKFGEMFKQKAEILGGAILIIIGLKIFLEHTLL</sequence>
<comment type="function">
    <text evidence="8">Probably functions as a manganese efflux pump.</text>
</comment>
<dbReference type="PANTHER" id="PTHR35529">
    <property type="entry name" value="MANGANESE EFFLUX PUMP MNTP-RELATED"/>
    <property type="match status" value="1"/>
</dbReference>
<evidence type="ECO:0000256" key="6">
    <source>
        <dbReference type="ARBA" id="ARBA00023136"/>
    </source>
</evidence>
<name>A0A562JHI3_9FIRM</name>
<keyword evidence="2 8" id="KW-1003">Cell membrane</keyword>
<keyword evidence="6 8" id="KW-0472">Membrane</keyword>
<evidence type="ECO:0000256" key="3">
    <source>
        <dbReference type="ARBA" id="ARBA00022692"/>
    </source>
</evidence>
<gene>
    <name evidence="8" type="primary">mntP</name>
    <name evidence="9" type="ORF">LY60_01032</name>
</gene>
<dbReference type="OrthoDB" id="9811590at2"/>
<keyword evidence="3 8" id="KW-0812">Transmembrane</keyword>
<comment type="subcellular location">
    <subcellularLocation>
        <location evidence="8">Cell membrane</location>
        <topology evidence="8">Multi-pass membrane protein</topology>
    </subcellularLocation>
</comment>
<dbReference type="HAMAP" id="MF_01521">
    <property type="entry name" value="MntP_pump"/>
    <property type="match status" value="1"/>
</dbReference>
<evidence type="ECO:0000256" key="1">
    <source>
        <dbReference type="ARBA" id="ARBA00022448"/>
    </source>
</evidence>
<dbReference type="Pfam" id="PF02659">
    <property type="entry name" value="Mntp"/>
    <property type="match status" value="1"/>
</dbReference>
<evidence type="ECO:0000256" key="7">
    <source>
        <dbReference type="ARBA" id="ARBA00023211"/>
    </source>
</evidence>
<dbReference type="Proteomes" id="UP000315343">
    <property type="component" value="Unassembled WGS sequence"/>
</dbReference>
<organism evidence="9 10">
    <name type="scientific">Sedimentibacter saalensis</name>
    <dbReference type="NCBI Taxonomy" id="130788"/>
    <lineage>
        <taxon>Bacteria</taxon>
        <taxon>Bacillati</taxon>
        <taxon>Bacillota</taxon>
        <taxon>Tissierellia</taxon>
        <taxon>Sedimentibacter</taxon>
    </lineage>
</organism>
<evidence type="ECO:0000313" key="10">
    <source>
        <dbReference type="Proteomes" id="UP000315343"/>
    </source>
</evidence>
<dbReference type="EMBL" id="VLKH01000002">
    <property type="protein sequence ID" value="TWH82726.1"/>
    <property type="molecule type" value="Genomic_DNA"/>
</dbReference>
<reference evidence="9 10" key="1">
    <citation type="submission" date="2019-07" db="EMBL/GenBank/DDBJ databases">
        <title>Genomic Encyclopedia of Type Strains, Phase I: the one thousand microbial genomes (KMG-I) project.</title>
        <authorList>
            <person name="Kyrpides N."/>
        </authorList>
    </citation>
    <scope>NUCLEOTIDE SEQUENCE [LARGE SCALE GENOMIC DNA]</scope>
    <source>
        <strain evidence="9 10">DSM 13558</strain>
    </source>
</reference>
<evidence type="ECO:0000256" key="4">
    <source>
        <dbReference type="ARBA" id="ARBA00022989"/>
    </source>
</evidence>
<feature type="transmembrane region" description="Helical" evidence="8">
    <location>
        <begin position="109"/>
        <end position="131"/>
    </location>
</feature>
<protein>
    <recommendedName>
        <fullName evidence="8">Putative manganese efflux pump MntP</fullName>
    </recommendedName>
</protein>
<dbReference type="GO" id="GO:0005886">
    <property type="term" value="C:plasma membrane"/>
    <property type="evidence" value="ECO:0007669"/>
    <property type="project" value="UniProtKB-SubCell"/>
</dbReference>
<dbReference type="RefSeq" id="WP_145080812.1">
    <property type="nucleotide sequence ID" value="NZ_DAMBUX010000021.1"/>
</dbReference>